<sequence length="342" mass="38601">MKARWLIGGILGVLLGQTATSQPKPLTGNGLQGDYYNGTNFEQKVFTRTDPQINFDWEWAGSPGPGLGHSYYSIRWTGKLYAPKTGVYLFTAKVDDGIRLWVGGKRVIDVWSLNDSKTFMGEIRLVAGRYYDLRVDFFNDRHGGSISLYWIPPTETLPAYVSRHLLFRPDYKPPRTRAMAARLAEKPESEKPKPRVIVIRETASPARATHDSAVAKAPVKTAERFENLKTGDKLVLNQVNFEQSEYRLLPESYAELDKLVRTMKQNPKLTIEISGHTDNVGDPRLNLALSENRARVIETYLVRNGVDQERIETRGYGGTRPVADNGTEAGRSKNRRVEFVVK</sequence>
<evidence type="ECO:0000313" key="8">
    <source>
        <dbReference type="Proteomes" id="UP001596106"/>
    </source>
</evidence>
<gene>
    <name evidence="7" type="ORF">ACFPMF_16795</name>
</gene>
<dbReference type="PANTHER" id="PTHR30329">
    <property type="entry name" value="STATOR ELEMENT OF FLAGELLAR MOTOR COMPLEX"/>
    <property type="match status" value="1"/>
</dbReference>
<evidence type="ECO:0000256" key="2">
    <source>
        <dbReference type="ARBA" id="ARBA00023136"/>
    </source>
</evidence>
<dbReference type="InterPro" id="IPR050330">
    <property type="entry name" value="Bact_OuterMem_StrucFunc"/>
</dbReference>
<dbReference type="PROSITE" id="PS51123">
    <property type="entry name" value="OMPA_2"/>
    <property type="match status" value="1"/>
</dbReference>
<proteinExistence type="predicted"/>
<comment type="caution">
    <text evidence="7">The sequence shown here is derived from an EMBL/GenBank/DDBJ whole genome shotgun (WGS) entry which is preliminary data.</text>
</comment>
<dbReference type="InterPro" id="IPR036737">
    <property type="entry name" value="OmpA-like_sf"/>
</dbReference>
<comment type="subcellular location">
    <subcellularLocation>
        <location evidence="1">Cell outer membrane</location>
    </subcellularLocation>
</comment>
<dbReference type="InterPro" id="IPR006665">
    <property type="entry name" value="OmpA-like"/>
</dbReference>
<dbReference type="RefSeq" id="WP_379847315.1">
    <property type="nucleotide sequence ID" value="NZ_JBHSMA010000005.1"/>
</dbReference>
<dbReference type="PRINTS" id="PR01021">
    <property type="entry name" value="OMPADOMAIN"/>
</dbReference>
<feature type="domain" description="OmpA-like" evidence="5">
    <location>
        <begin position="228"/>
        <end position="342"/>
    </location>
</feature>
<evidence type="ECO:0000256" key="1">
    <source>
        <dbReference type="ARBA" id="ARBA00004442"/>
    </source>
</evidence>
<dbReference type="CDD" id="cd07185">
    <property type="entry name" value="OmpA_C-like"/>
    <property type="match status" value="1"/>
</dbReference>
<keyword evidence="3" id="KW-0998">Cell outer membrane</keyword>
<dbReference type="InterPro" id="IPR011658">
    <property type="entry name" value="PA14_dom"/>
</dbReference>
<evidence type="ECO:0000259" key="6">
    <source>
        <dbReference type="PROSITE" id="PS51820"/>
    </source>
</evidence>
<dbReference type="PANTHER" id="PTHR30329:SF21">
    <property type="entry name" value="LIPOPROTEIN YIAD-RELATED"/>
    <property type="match status" value="1"/>
</dbReference>
<dbReference type="PROSITE" id="PS51820">
    <property type="entry name" value="PA14"/>
    <property type="match status" value="1"/>
</dbReference>
<dbReference type="Proteomes" id="UP001596106">
    <property type="component" value="Unassembled WGS sequence"/>
</dbReference>
<name>A0ABW0IBV3_9BACT</name>
<accession>A0ABW0IBV3</accession>
<dbReference type="PRINTS" id="PR01023">
    <property type="entry name" value="NAFLGMOTY"/>
</dbReference>
<dbReference type="EMBL" id="JBHSMA010000005">
    <property type="protein sequence ID" value="MFC5410980.1"/>
    <property type="molecule type" value="Genomic_DNA"/>
</dbReference>
<reference evidence="8" key="1">
    <citation type="journal article" date="2019" name="Int. J. Syst. Evol. Microbiol.">
        <title>The Global Catalogue of Microorganisms (GCM) 10K type strain sequencing project: providing services to taxonomists for standard genome sequencing and annotation.</title>
        <authorList>
            <consortium name="The Broad Institute Genomics Platform"/>
            <consortium name="The Broad Institute Genome Sequencing Center for Infectious Disease"/>
            <person name="Wu L."/>
            <person name="Ma J."/>
        </authorList>
    </citation>
    <scope>NUCLEOTIDE SEQUENCE [LARGE SCALE GENOMIC DNA]</scope>
    <source>
        <strain evidence="8">CCUG 55250</strain>
    </source>
</reference>
<dbReference type="SMART" id="SM00758">
    <property type="entry name" value="PA14"/>
    <property type="match status" value="1"/>
</dbReference>
<dbReference type="SUPFAM" id="SSF56988">
    <property type="entry name" value="Anthrax protective antigen"/>
    <property type="match status" value="1"/>
</dbReference>
<evidence type="ECO:0000259" key="5">
    <source>
        <dbReference type="PROSITE" id="PS51123"/>
    </source>
</evidence>
<dbReference type="Pfam" id="PF00691">
    <property type="entry name" value="OmpA"/>
    <property type="match status" value="1"/>
</dbReference>
<dbReference type="SUPFAM" id="SSF103088">
    <property type="entry name" value="OmpA-like"/>
    <property type="match status" value="1"/>
</dbReference>
<evidence type="ECO:0000256" key="4">
    <source>
        <dbReference type="PROSITE-ProRule" id="PRU00473"/>
    </source>
</evidence>
<keyword evidence="8" id="KW-1185">Reference proteome</keyword>
<keyword evidence="2 4" id="KW-0472">Membrane</keyword>
<dbReference type="Pfam" id="PF07691">
    <property type="entry name" value="PA14"/>
    <property type="match status" value="1"/>
</dbReference>
<dbReference type="InterPro" id="IPR037524">
    <property type="entry name" value="PA14/GLEYA"/>
</dbReference>
<organism evidence="7 8">
    <name type="scientific">Larkinella bovis</name>
    <dbReference type="NCBI Taxonomy" id="683041"/>
    <lineage>
        <taxon>Bacteria</taxon>
        <taxon>Pseudomonadati</taxon>
        <taxon>Bacteroidota</taxon>
        <taxon>Cytophagia</taxon>
        <taxon>Cytophagales</taxon>
        <taxon>Spirosomataceae</taxon>
        <taxon>Larkinella</taxon>
    </lineage>
</organism>
<dbReference type="Gene3D" id="3.90.182.10">
    <property type="entry name" value="Toxin - Anthrax Protective Antigen,domain 1"/>
    <property type="match status" value="1"/>
</dbReference>
<evidence type="ECO:0000256" key="3">
    <source>
        <dbReference type="ARBA" id="ARBA00023237"/>
    </source>
</evidence>
<dbReference type="Gene3D" id="3.30.1330.60">
    <property type="entry name" value="OmpA-like domain"/>
    <property type="match status" value="1"/>
</dbReference>
<feature type="domain" description="PA14" evidence="6">
    <location>
        <begin position="26"/>
        <end position="164"/>
    </location>
</feature>
<evidence type="ECO:0000313" key="7">
    <source>
        <dbReference type="EMBL" id="MFC5410980.1"/>
    </source>
</evidence>
<protein>
    <submittedName>
        <fullName evidence="7">PA14 domain-containing protein</fullName>
    </submittedName>
</protein>
<dbReference type="InterPro" id="IPR006664">
    <property type="entry name" value="OMP_bac"/>
</dbReference>